<dbReference type="EMBL" id="GBRH01180891">
    <property type="protein sequence ID" value="JAE17005.1"/>
    <property type="molecule type" value="Transcribed_RNA"/>
</dbReference>
<accession>A0A0A9FVZ8</accession>
<evidence type="ECO:0000313" key="1">
    <source>
        <dbReference type="EMBL" id="JAE17005.1"/>
    </source>
</evidence>
<sequence length="21" mass="2522">MLKTRKRTFILAILQNNLHNP</sequence>
<dbReference type="AlphaFoldDB" id="A0A0A9FVZ8"/>
<reference evidence="1" key="2">
    <citation type="journal article" date="2015" name="Data Brief">
        <title>Shoot transcriptome of the giant reed, Arundo donax.</title>
        <authorList>
            <person name="Barrero R.A."/>
            <person name="Guerrero F.D."/>
            <person name="Moolhuijzen P."/>
            <person name="Goolsby J.A."/>
            <person name="Tidwell J."/>
            <person name="Bellgard S.E."/>
            <person name="Bellgard M.I."/>
        </authorList>
    </citation>
    <scope>NUCLEOTIDE SEQUENCE</scope>
    <source>
        <tissue evidence="1">Shoot tissue taken approximately 20 cm above the soil surface</tissue>
    </source>
</reference>
<organism evidence="1">
    <name type="scientific">Arundo donax</name>
    <name type="common">Giant reed</name>
    <name type="synonym">Donax arundinaceus</name>
    <dbReference type="NCBI Taxonomy" id="35708"/>
    <lineage>
        <taxon>Eukaryota</taxon>
        <taxon>Viridiplantae</taxon>
        <taxon>Streptophyta</taxon>
        <taxon>Embryophyta</taxon>
        <taxon>Tracheophyta</taxon>
        <taxon>Spermatophyta</taxon>
        <taxon>Magnoliopsida</taxon>
        <taxon>Liliopsida</taxon>
        <taxon>Poales</taxon>
        <taxon>Poaceae</taxon>
        <taxon>PACMAD clade</taxon>
        <taxon>Arundinoideae</taxon>
        <taxon>Arundineae</taxon>
        <taxon>Arundo</taxon>
    </lineage>
</organism>
<name>A0A0A9FVZ8_ARUDO</name>
<reference evidence="1" key="1">
    <citation type="submission" date="2014-09" db="EMBL/GenBank/DDBJ databases">
        <authorList>
            <person name="Magalhaes I.L.F."/>
            <person name="Oliveira U."/>
            <person name="Santos F.R."/>
            <person name="Vidigal T.H.D.A."/>
            <person name="Brescovit A.D."/>
            <person name="Santos A.J."/>
        </authorList>
    </citation>
    <scope>NUCLEOTIDE SEQUENCE</scope>
    <source>
        <tissue evidence="1">Shoot tissue taken approximately 20 cm above the soil surface</tissue>
    </source>
</reference>
<protein>
    <submittedName>
        <fullName evidence="1">E3 ubiquitin protein ligase upl2, putative</fullName>
    </submittedName>
</protein>
<proteinExistence type="predicted"/>